<feature type="compositionally biased region" description="Polar residues" evidence="7">
    <location>
        <begin position="664"/>
        <end position="686"/>
    </location>
</feature>
<dbReference type="EMBL" id="KZ301970">
    <property type="protein sequence ID" value="PFH54276.1"/>
    <property type="molecule type" value="Genomic_DNA"/>
</dbReference>
<feature type="domain" description="CRA" evidence="9">
    <location>
        <begin position="693"/>
        <end position="794"/>
    </location>
</feature>
<reference evidence="10 11" key="1">
    <citation type="submission" date="2014-02" db="EMBL/GenBank/DDBJ databases">
        <title>Transposable element dynamics among asymbiotic and ectomycorrhizal Amanita fungi.</title>
        <authorList>
            <consortium name="DOE Joint Genome Institute"/>
            <person name="Hess J."/>
            <person name="Skrede I."/>
            <person name="Wolfe B."/>
            <person name="LaButti K."/>
            <person name="Ohm R.A."/>
            <person name="Grigoriev I.V."/>
            <person name="Pringle A."/>
        </authorList>
    </citation>
    <scope>NUCLEOTIDE SEQUENCE [LARGE SCALE GENOMIC DNA]</scope>
    <source>
        <strain evidence="10 11">SKay4041</strain>
    </source>
</reference>
<dbReference type="GO" id="GO:0015174">
    <property type="term" value="F:basic amino acid transmembrane transporter activity"/>
    <property type="evidence" value="ECO:0007669"/>
    <property type="project" value="TreeGrafter"/>
</dbReference>
<dbReference type="SMART" id="SM00757">
    <property type="entry name" value="CRA"/>
    <property type="match status" value="1"/>
</dbReference>
<dbReference type="Pfam" id="PF04193">
    <property type="entry name" value="PQ-loop"/>
    <property type="match status" value="2"/>
</dbReference>
<evidence type="ECO:0000256" key="8">
    <source>
        <dbReference type="SAM" id="Phobius"/>
    </source>
</evidence>
<evidence type="ECO:0000256" key="6">
    <source>
        <dbReference type="ARBA" id="ARBA00050768"/>
    </source>
</evidence>
<feature type="region of interest" description="Disordered" evidence="7">
    <location>
        <begin position="661"/>
        <end position="686"/>
    </location>
</feature>
<organism evidence="10 11">
    <name type="scientific">Amanita thiersii Skay4041</name>
    <dbReference type="NCBI Taxonomy" id="703135"/>
    <lineage>
        <taxon>Eukaryota</taxon>
        <taxon>Fungi</taxon>
        <taxon>Dikarya</taxon>
        <taxon>Basidiomycota</taxon>
        <taxon>Agaricomycotina</taxon>
        <taxon>Agaricomycetes</taxon>
        <taxon>Agaricomycetidae</taxon>
        <taxon>Agaricales</taxon>
        <taxon>Pluteineae</taxon>
        <taxon>Amanitaceae</taxon>
        <taxon>Amanita</taxon>
    </lineage>
</organism>
<dbReference type="GO" id="GO:0000329">
    <property type="term" value="C:fungal-type vacuole membrane"/>
    <property type="evidence" value="ECO:0007669"/>
    <property type="project" value="TreeGrafter"/>
</dbReference>
<dbReference type="Gene3D" id="1.20.1280.290">
    <property type="match status" value="2"/>
</dbReference>
<comment type="catalytic activity">
    <reaction evidence="6">
        <text>L-histidine(out) + L-arginine(in) = L-histidine(in) + L-arginine(out)</text>
        <dbReference type="Rhea" id="RHEA:71063"/>
        <dbReference type="ChEBI" id="CHEBI:32682"/>
        <dbReference type="ChEBI" id="CHEBI:57595"/>
    </reaction>
</comment>
<comment type="subcellular location">
    <subcellularLocation>
        <location evidence="1">Membrane</location>
        <topology evidence="1">Multi-pass membrane protein</topology>
    </subcellularLocation>
</comment>
<dbReference type="GO" id="GO:0034488">
    <property type="term" value="P:basic amino acid transmembrane export from vacuole"/>
    <property type="evidence" value="ECO:0007669"/>
    <property type="project" value="TreeGrafter"/>
</dbReference>
<protein>
    <recommendedName>
        <fullName evidence="9">CRA domain-containing protein</fullName>
    </recommendedName>
</protein>
<dbReference type="PANTHER" id="PTHR16201:SF34">
    <property type="entry name" value="LYSOSOMAL AMINO ACID TRANSPORTER 1"/>
    <property type="match status" value="1"/>
</dbReference>
<proteinExistence type="inferred from homology"/>
<accession>A0A2A9P0Y2</accession>
<dbReference type="PANTHER" id="PTHR16201">
    <property type="entry name" value="SEVEN TRANSMEMBRANE PROTEIN 1-RELATED"/>
    <property type="match status" value="1"/>
</dbReference>
<keyword evidence="11" id="KW-1185">Reference proteome</keyword>
<evidence type="ECO:0000256" key="2">
    <source>
        <dbReference type="ARBA" id="ARBA00022692"/>
    </source>
</evidence>
<dbReference type="InterPro" id="IPR051415">
    <property type="entry name" value="LAAT-1"/>
</dbReference>
<evidence type="ECO:0000256" key="4">
    <source>
        <dbReference type="ARBA" id="ARBA00023136"/>
    </source>
</evidence>
<dbReference type="AlphaFoldDB" id="A0A2A9P0Y2"/>
<evidence type="ECO:0000256" key="7">
    <source>
        <dbReference type="SAM" id="MobiDB-lite"/>
    </source>
</evidence>
<evidence type="ECO:0000256" key="5">
    <source>
        <dbReference type="ARBA" id="ARBA00038039"/>
    </source>
</evidence>
<name>A0A2A9P0Y2_9AGAR</name>
<dbReference type="FunFam" id="1.20.1280.290:FF:000009">
    <property type="entry name" value="PQ loop repeat family protein"/>
    <property type="match status" value="1"/>
</dbReference>
<dbReference type="OrthoDB" id="8048523at2759"/>
<evidence type="ECO:0000259" key="9">
    <source>
        <dbReference type="SMART" id="SM00757"/>
    </source>
</evidence>
<gene>
    <name evidence="10" type="ORF">AMATHDRAFT_72778</name>
</gene>
<dbReference type="InterPro" id="IPR024964">
    <property type="entry name" value="CTLH/CRA"/>
</dbReference>
<comment type="similarity">
    <text evidence="5">Belongs to the laat-1 family.</text>
</comment>
<evidence type="ECO:0000313" key="10">
    <source>
        <dbReference type="EMBL" id="PFH54276.1"/>
    </source>
</evidence>
<dbReference type="SMART" id="SM00679">
    <property type="entry name" value="CTNS"/>
    <property type="match status" value="2"/>
</dbReference>
<evidence type="ECO:0000313" key="11">
    <source>
        <dbReference type="Proteomes" id="UP000242287"/>
    </source>
</evidence>
<sequence length="836" mass="92934">MLGSPIISDILGYTSIACWLGAQFPQLYVNYWRQSCEGLSLPFLLNWFLGDCSNLIGCILTRQLPFQTWLATYFVSVDTTLVIQYFYYTHRTRLAELHKHGYERITPTPTSRLLSERTPSHYRTLSAVAANMATAAALAAQQDEQAQLRRNTRRQRRNTDHLLYMPNRHAPVEDDDNDTVPARLTDSYYSEGGHVGGRKRVSWSIERPRPRGASVGRYATLIRANIPAVLPLSAAEPFEAGLARGRNVRHRSDFHDSSTAPGQRASNIGRRGASLLILSVWALFGVGNYANRNQPSGQGSNTVGRVLSPLAVPVSPILPTELTGALTPTSPESEIIVNFEVQQEESDPYLVEIPNERFLGRIFAWLCTTLYLTSRLPQIWKNYVRKSVEGLSMSLFIFAFLGNVFYVSSILSSPKVRLPPPISTEFIRESIPYLLGSGGTLMFDITIVTQSFIYRPRRRRHSLLNNTLVSEETGLLSGDGINNEALSAGRTSAAPTGPLAKPIPYQLRSFVLDYLIYQCYSKTAKAFLRDTVVKHYNADGDELELPLSSAVDTGLHSKTYEEALKQADWCEEVRIHILSGQIDEAVDLLNERFPNVLSPPLHLREDNRAKDNNSPGQDASQYITRIDYVAPHSIGPAHLSLNLRIQAFIEACRTIPLKYRASGRNGNNEPVDFTQDQPQLLGPSSSDSAQEMEKQVALLSKAQKLYASVNILPNASDREQYHEELKNVAGLLAYKVPEKSPMSMYMSQERREAVAEQITSAILCATQKPVISTLELVVRHLSTVWGYSHEQGIKPSGSALIPPVGQSSTLKNSKADLEAVPPFDLGLFLDAKSVST</sequence>
<keyword evidence="4 8" id="KW-0472">Membrane</keyword>
<feature type="transmembrane region" description="Helical" evidence="8">
    <location>
        <begin position="70"/>
        <end position="88"/>
    </location>
</feature>
<dbReference type="InterPro" id="IPR013144">
    <property type="entry name" value="CRA_dom"/>
</dbReference>
<dbReference type="Pfam" id="PF10607">
    <property type="entry name" value="CTLH"/>
    <property type="match status" value="1"/>
</dbReference>
<evidence type="ECO:0000256" key="1">
    <source>
        <dbReference type="ARBA" id="ARBA00004141"/>
    </source>
</evidence>
<dbReference type="Proteomes" id="UP000242287">
    <property type="component" value="Unassembled WGS sequence"/>
</dbReference>
<feature type="transmembrane region" description="Helical" evidence="8">
    <location>
        <begin position="388"/>
        <end position="411"/>
    </location>
</feature>
<keyword evidence="3 8" id="KW-1133">Transmembrane helix</keyword>
<evidence type="ECO:0000256" key="3">
    <source>
        <dbReference type="ARBA" id="ARBA00022989"/>
    </source>
</evidence>
<keyword evidence="2 8" id="KW-0812">Transmembrane</keyword>
<dbReference type="InterPro" id="IPR006603">
    <property type="entry name" value="PQ-loop_rpt"/>
</dbReference>